<evidence type="ECO:0000313" key="10">
    <source>
        <dbReference type="Proteomes" id="UP001634007"/>
    </source>
</evidence>
<dbReference type="GO" id="GO:0098552">
    <property type="term" value="C:side of membrane"/>
    <property type="evidence" value="ECO:0007669"/>
    <property type="project" value="UniProtKB-KW"/>
</dbReference>
<name>A0ABD3JLC2_EUCGL</name>
<accession>A0ABD3JLC2</accession>
<evidence type="ECO:0000256" key="3">
    <source>
        <dbReference type="ARBA" id="ARBA00022622"/>
    </source>
</evidence>
<evidence type="ECO:0000313" key="9">
    <source>
        <dbReference type="EMBL" id="KAL3728554.1"/>
    </source>
</evidence>
<evidence type="ECO:0000256" key="7">
    <source>
        <dbReference type="SAM" id="SignalP"/>
    </source>
</evidence>
<dbReference type="InterPro" id="IPR006918">
    <property type="entry name" value="COBRA_pln"/>
</dbReference>
<evidence type="ECO:0000256" key="5">
    <source>
        <dbReference type="ARBA" id="ARBA00023180"/>
    </source>
</evidence>
<gene>
    <name evidence="9" type="ORF">ACJRO7_033189</name>
</gene>
<protein>
    <recommendedName>
        <fullName evidence="8">COBRA C-terminal domain-containing protein</fullName>
    </recommendedName>
</protein>
<keyword evidence="3" id="KW-0472">Membrane</keyword>
<proteinExistence type="inferred from homology"/>
<dbReference type="Pfam" id="PF04833">
    <property type="entry name" value="COBRA"/>
    <property type="match status" value="1"/>
</dbReference>
<feature type="domain" description="COBRA C-terminal" evidence="8">
    <location>
        <begin position="261"/>
        <end position="387"/>
    </location>
</feature>
<dbReference type="AlphaFoldDB" id="A0ABD3JLC2"/>
<evidence type="ECO:0000259" key="8">
    <source>
        <dbReference type="Pfam" id="PF25079"/>
    </source>
</evidence>
<keyword evidence="10" id="KW-1185">Reference proteome</keyword>
<comment type="caution">
    <text evidence="9">The sequence shown here is derived from an EMBL/GenBank/DDBJ whole genome shotgun (WGS) entry which is preliminary data.</text>
</comment>
<comment type="similarity">
    <text evidence="2">Belongs to the COBRA family.</text>
</comment>
<keyword evidence="5" id="KW-0325">Glycoprotein</keyword>
<comment type="subcellular location">
    <subcellularLocation>
        <location evidence="1">Cell membrane</location>
        <topology evidence="1">Lipid-anchor</topology>
        <topology evidence="1">GPI-anchor</topology>
    </subcellularLocation>
</comment>
<dbReference type="InterPro" id="IPR056900">
    <property type="entry name" value="COB_C"/>
</dbReference>
<keyword evidence="3" id="KW-0336">GPI-anchor</keyword>
<organism evidence="9 10">
    <name type="scientific">Eucalyptus globulus</name>
    <name type="common">Tasmanian blue gum</name>
    <dbReference type="NCBI Taxonomy" id="34317"/>
    <lineage>
        <taxon>Eukaryota</taxon>
        <taxon>Viridiplantae</taxon>
        <taxon>Streptophyta</taxon>
        <taxon>Embryophyta</taxon>
        <taxon>Tracheophyta</taxon>
        <taxon>Spermatophyta</taxon>
        <taxon>Magnoliopsida</taxon>
        <taxon>eudicotyledons</taxon>
        <taxon>Gunneridae</taxon>
        <taxon>Pentapetalae</taxon>
        <taxon>rosids</taxon>
        <taxon>malvids</taxon>
        <taxon>Myrtales</taxon>
        <taxon>Myrtaceae</taxon>
        <taxon>Myrtoideae</taxon>
        <taxon>Eucalypteae</taxon>
        <taxon>Eucalyptus</taxon>
    </lineage>
</organism>
<dbReference type="Pfam" id="PF25079">
    <property type="entry name" value="COB_C"/>
    <property type="match status" value="1"/>
</dbReference>
<keyword evidence="4 7" id="KW-0732">Signal</keyword>
<dbReference type="Proteomes" id="UP001634007">
    <property type="component" value="Unassembled WGS sequence"/>
</dbReference>
<keyword evidence="6" id="KW-0449">Lipoprotein</keyword>
<reference evidence="9 10" key="1">
    <citation type="submission" date="2024-11" db="EMBL/GenBank/DDBJ databases">
        <title>Chromosome-level genome assembly of Eucalyptus globulus Labill. provides insights into its genome evolution.</title>
        <authorList>
            <person name="Li X."/>
        </authorList>
    </citation>
    <scope>NUCLEOTIDE SEQUENCE [LARGE SCALE GENOMIC DNA]</scope>
    <source>
        <strain evidence="9">CL2024</strain>
        <tissue evidence="9">Fresh tender leaves</tissue>
    </source>
</reference>
<dbReference type="GO" id="GO:0005886">
    <property type="term" value="C:plasma membrane"/>
    <property type="evidence" value="ECO:0007669"/>
    <property type="project" value="UniProtKB-SubCell"/>
</dbReference>
<feature type="chain" id="PRO_5044766052" description="COBRA C-terminal domain-containing protein" evidence="7">
    <location>
        <begin position="26"/>
        <end position="396"/>
    </location>
</feature>
<feature type="signal peptide" evidence="7">
    <location>
        <begin position="1"/>
        <end position="25"/>
    </location>
</feature>
<dbReference type="PIRSF" id="PIRSF038122">
    <property type="entry name" value="COBRA"/>
    <property type="match status" value="1"/>
</dbReference>
<sequence length="396" mass="43320">MEATPCTLLSLCLLSFTAIFTGASGDDPLDPTGNITVRWDVMSWTPDGYVASVNITNYQRYRMVTEPGWRLGWTWARKEVIRSAVGARPLRRGDCSKYERDVPASCMRSPTVVDLTAEASSRDKIDGCCKGGVLLTKLQDARKSTAGFRIAVGNAGTTNATVQIPKNYTLVTPGGEYSCSSPKIVRPTLFVSPDLRMATMAFMTWQVVCRYSPLRGYKPPCCVSLSSDQGMKIPCATCACKCKPSDARSCAPSSGKSELGKSPVQCTNHMCPISINWHLLSKSEGSVRWFEVSISDLNHHANYTDWILMIQHPAAQKLARANTNYWSLPPKLGSMDVLWGIEHYNRGLGPLGSGHSTAKFKISYKGSSGNWNFSSNVFFNGNRCANPPLPQQGSST</sequence>
<evidence type="ECO:0000256" key="2">
    <source>
        <dbReference type="ARBA" id="ARBA00005507"/>
    </source>
</evidence>
<evidence type="ECO:0000256" key="1">
    <source>
        <dbReference type="ARBA" id="ARBA00004609"/>
    </source>
</evidence>
<dbReference type="PANTHER" id="PTHR31673">
    <property type="entry name" value="PROTEIN COBRA"/>
    <property type="match status" value="1"/>
</dbReference>
<dbReference type="PANTHER" id="PTHR31673:SF61">
    <property type="entry name" value="PROTEIN COBRA"/>
    <property type="match status" value="1"/>
</dbReference>
<dbReference type="EMBL" id="JBJKBG010000008">
    <property type="protein sequence ID" value="KAL3728554.1"/>
    <property type="molecule type" value="Genomic_DNA"/>
</dbReference>
<evidence type="ECO:0000256" key="4">
    <source>
        <dbReference type="ARBA" id="ARBA00022729"/>
    </source>
</evidence>
<evidence type="ECO:0000256" key="6">
    <source>
        <dbReference type="ARBA" id="ARBA00023288"/>
    </source>
</evidence>